<proteinExistence type="predicted"/>
<evidence type="ECO:0000313" key="3">
    <source>
        <dbReference type="Proteomes" id="UP000182624"/>
    </source>
</evidence>
<evidence type="ECO:0000259" key="1">
    <source>
        <dbReference type="Pfam" id="PF10026"/>
    </source>
</evidence>
<feature type="domain" description="DUF2268" evidence="1">
    <location>
        <begin position="21"/>
        <end position="151"/>
    </location>
</feature>
<protein>
    <submittedName>
        <fullName evidence="2">Predicted Zn-dependent protease</fullName>
    </submittedName>
</protein>
<dbReference type="AlphaFoldDB" id="A0A1I5Y131"/>
<keyword evidence="2" id="KW-0378">Hydrolase</keyword>
<keyword evidence="2" id="KW-0645">Protease</keyword>
<sequence>KINEKTTVLLGIEKIIELNWCSKNDMIGLIIHELGHVYQSQYGTLYHKDNSMAEKFLWQLYTEGVAMAFEQEIIGDSEYYNQDKNGWKEWCDQNYELIKQSFSHDMTIMNSENQRYFGDWVSFEGHADVGYYLGARFVQYLLRSDCFDSVINYTFERVQTEFDKFVDSN</sequence>
<organism evidence="2 3">
    <name type="scientific">Butyrivibrio proteoclasticus</name>
    <dbReference type="NCBI Taxonomy" id="43305"/>
    <lineage>
        <taxon>Bacteria</taxon>
        <taxon>Bacillati</taxon>
        <taxon>Bacillota</taxon>
        <taxon>Clostridia</taxon>
        <taxon>Lachnospirales</taxon>
        <taxon>Lachnospiraceae</taxon>
        <taxon>Butyrivibrio</taxon>
    </lineage>
</organism>
<gene>
    <name evidence="2" type="ORF">SAMN04487928_13933</name>
</gene>
<dbReference type="Proteomes" id="UP000182624">
    <property type="component" value="Unassembled WGS sequence"/>
</dbReference>
<feature type="non-terminal residue" evidence="2">
    <location>
        <position position="1"/>
    </location>
</feature>
<dbReference type="GO" id="GO:0008233">
    <property type="term" value="F:peptidase activity"/>
    <property type="evidence" value="ECO:0007669"/>
    <property type="project" value="UniProtKB-KW"/>
</dbReference>
<dbReference type="OrthoDB" id="2034629at2"/>
<dbReference type="EMBL" id="FOXO01000039">
    <property type="protein sequence ID" value="SFQ37876.1"/>
    <property type="molecule type" value="Genomic_DNA"/>
</dbReference>
<name>A0A1I5Y131_9FIRM</name>
<accession>A0A1I5Y131</accession>
<keyword evidence="3" id="KW-1185">Reference proteome</keyword>
<dbReference type="GO" id="GO:0006508">
    <property type="term" value="P:proteolysis"/>
    <property type="evidence" value="ECO:0007669"/>
    <property type="project" value="UniProtKB-KW"/>
</dbReference>
<dbReference type="RefSeq" id="WP_143087529.1">
    <property type="nucleotide sequence ID" value="NZ_FOXO01000039.1"/>
</dbReference>
<evidence type="ECO:0000313" key="2">
    <source>
        <dbReference type="EMBL" id="SFQ37876.1"/>
    </source>
</evidence>
<dbReference type="Pfam" id="PF10026">
    <property type="entry name" value="DUF2268"/>
    <property type="match status" value="1"/>
</dbReference>
<dbReference type="InterPro" id="IPR018728">
    <property type="entry name" value="DUF2268"/>
</dbReference>
<reference evidence="3" key="1">
    <citation type="submission" date="2016-10" db="EMBL/GenBank/DDBJ databases">
        <authorList>
            <person name="Varghese N."/>
            <person name="Submissions S."/>
        </authorList>
    </citation>
    <scope>NUCLEOTIDE SEQUENCE [LARGE SCALE GENOMIC DNA]</scope>
    <source>
        <strain evidence="3">P18</strain>
    </source>
</reference>